<feature type="compositionally biased region" description="Polar residues" evidence="1">
    <location>
        <begin position="14"/>
        <end position="36"/>
    </location>
</feature>
<name>H3C2Z7_TETNG</name>
<dbReference type="Proteomes" id="UP000007303">
    <property type="component" value="Unassembled WGS sequence"/>
</dbReference>
<dbReference type="InParanoid" id="H3C2Z7"/>
<feature type="region of interest" description="Disordered" evidence="1">
    <location>
        <begin position="1"/>
        <end position="58"/>
    </location>
</feature>
<dbReference type="HOGENOM" id="CLU_1673379_0_0_1"/>
<proteinExistence type="predicted"/>
<sequence>SLTVTDLEFPLEPTASSPSVSCGEQESVLNSSQNQADKLRSKRKPGNQSPVSGGIPTFRTSISGRGSGHCWGAALWDRVLVIGDHSHSECGSTETECFPLLPGGQRVSRDPWPCVCLTNASGTERCRIRAPFVCPSPWQREAPDAGTRLFRCLTSAFV</sequence>
<organism evidence="2 3">
    <name type="scientific">Tetraodon nigroviridis</name>
    <name type="common">Spotted green pufferfish</name>
    <name type="synonym">Chelonodon nigroviridis</name>
    <dbReference type="NCBI Taxonomy" id="99883"/>
    <lineage>
        <taxon>Eukaryota</taxon>
        <taxon>Metazoa</taxon>
        <taxon>Chordata</taxon>
        <taxon>Craniata</taxon>
        <taxon>Vertebrata</taxon>
        <taxon>Euteleostomi</taxon>
        <taxon>Actinopterygii</taxon>
        <taxon>Neopterygii</taxon>
        <taxon>Teleostei</taxon>
        <taxon>Neoteleostei</taxon>
        <taxon>Acanthomorphata</taxon>
        <taxon>Eupercaria</taxon>
        <taxon>Tetraodontiformes</taxon>
        <taxon>Tetradontoidea</taxon>
        <taxon>Tetraodontidae</taxon>
        <taxon>Tetraodon</taxon>
    </lineage>
</organism>
<keyword evidence="3" id="KW-1185">Reference proteome</keyword>
<dbReference type="Ensembl" id="ENSTNIT00000001997.1">
    <property type="protein sequence ID" value="ENSTNIP00000002615.1"/>
    <property type="gene ID" value="ENSTNIG00000000592.1"/>
</dbReference>
<reference evidence="3" key="1">
    <citation type="journal article" date="2004" name="Nature">
        <title>Genome duplication in the teleost fish Tetraodon nigroviridis reveals the early vertebrate proto-karyotype.</title>
        <authorList>
            <person name="Jaillon O."/>
            <person name="Aury J.-M."/>
            <person name="Brunet F."/>
            <person name="Petit J.-L."/>
            <person name="Stange-Thomann N."/>
            <person name="Mauceli E."/>
            <person name="Bouneau L."/>
            <person name="Fischer C."/>
            <person name="Ozouf-Costaz C."/>
            <person name="Bernot A."/>
            <person name="Nicaud S."/>
            <person name="Jaffe D."/>
            <person name="Fisher S."/>
            <person name="Lutfalla G."/>
            <person name="Dossat C."/>
            <person name="Segurens B."/>
            <person name="Dasilva C."/>
            <person name="Salanoubat M."/>
            <person name="Levy M."/>
            <person name="Boudet N."/>
            <person name="Castellano S."/>
            <person name="Anthouard V."/>
            <person name="Jubin C."/>
            <person name="Castelli V."/>
            <person name="Katinka M."/>
            <person name="Vacherie B."/>
            <person name="Biemont C."/>
            <person name="Skalli Z."/>
            <person name="Cattolico L."/>
            <person name="Poulain J."/>
            <person name="De Berardinis V."/>
            <person name="Cruaud C."/>
            <person name="Duprat S."/>
            <person name="Brottier P."/>
            <person name="Coutanceau J.-P."/>
            <person name="Gouzy J."/>
            <person name="Parra G."/>
            <person name="Lardier G."/>
            <person name="Chapple C."/>
            <person name="McKernan K.J."/>
            <person name="McEwan P."/>
            <person name="Bosak S."/>
            <person name="Kellis M."/>
            <person name="Volff J.-N."/>
            <person name="Guigo R."/>
            <person name="Zody M.C."/>
            <person name="Mesirov J."/>
            <person name="Lindblad-Toh K."/>
            <person name="Birren B."/>
            <person name="Nusbaum C."/>
            <person name="Kahn D."/>
            <person name="Robinson-Rechavi M."/>
            <person name="Laudet V."/>
            <person name="Schachter V."/>
            <person name="Quetier F."/>
            <person name="Saurin W."/>
            <person name="Scarpelli C."/>
            <person name="Wincker P."/>
            <person name="Lander E.S."/>
            <person name="Weissenbach J."/>
            <person name="Roest Crollius H."/>
        </authorList>
    </citation>
    <scope>NUCLEOTIDE SEQUENCE [LARGE SCALE GENOMIC DNA]</scope>
</reference>
<protein>
    <submittedName>
        <fullName evidence="2">Uncharacterized protein</fullName>
    </submittedName>
</protein>
<reference evidence="2" key="3">
    <citation type="submission" date="2025-09" db="UniProtKB">
        <authorList>
            <consortium name="Ensembl"/>
        </authorList>
    </citation>
    <scope>IDENTIFICATION</scope>
</reference>
<evidence type="ECO:0000256" key="1">
    <source>
        <dbReference type="SAM" id="MobiDB-lite"/>
    </source>
</evidence>
<reference evidence="2" key="2">
    <citation type="submission" date="2025-08" db="UniProtKB">
        <authorList>
            <consortium name="Ensembl"/>
        </authorList>
    </citation>
    <scope>IDENTIFICATION</scope>
</reference>
<dbReference type="AlphaFoldDB" id="H3C2Z7"/>
<evidence type="ECO:0000313" key="2">
    <source>
        <dbReference type="Ensembl" id="ENSTNIP00000002615.1"/>
    </source>
</evidence>
<accession>H3C2Z7</accession>
<evidence type="ECO:0000313" key="3">
    <source>
        <dbReference type="Proteomes" id="UP000007303"/>
    </source>
</evidence>